<comment type="caution">
    <text evidence="2">The sequence shown here is derived from an EMBL/GenBank/DDBJ whole genome shotgun (WGS) entry which is preliminary data.</text>
</comment>
<proteinExistence type="predicted"/>
<feature type="compositionally biased region" description="Polar residues" evidence="1">
    <location>
        <begin position="76"/>
        <end position="89"/>
    </location>
</feature>
<accession>A0AAV7W3C1</accession>
<keyword evidence="3" id="KW-1185">Reference proteome</keyword>
<sequence length="144" mass="15133">MSAGCIPHRGGAPGFLSPPLLPREREHLGTTMPGRRPCGGVFGFSAVHSRAVAGQLGLPGTHSVPFSSMDWEPKVSTTVRGAAPTSPTGRGSKERGAKRWPVPASLEAPDCTRHVPLKAEAGALKAVMLTRDKLGQLPEEAMLH</sequence>
<evidence type="ECO:0000313" key="3">
    <source>
        <dbReference type="Proteomes" id="UP001066276"/>
    </source>
</evidence>
<dbReference type="EMBL" id="JANPWB010000002">
    <property type="protein sequence ID" value="KAJ1207372.1"/>
    <property type="molecule type" value="Genomic_DNA"/>
</dbReference>
<feature type="region of interest" description="Disordered" evidence="1">
    <location>
        <begin position="1"/>
        <end position="20"/>
    </location>
</feature>
<evidence type="ECO:0000256" key="1">
    <source>
        <dbReference type="SAM" id="MobiDB-lite"/>
    </source>
</evidence>
<reference evidence="2" key="1">
    <citation type="journal article" date="2022" name="bioRxiv">
        <title>Sequencing and chromosome-scale assembly of the giantPleurodeles waltlgenome.</title>
        <authorList>
            <person name="Brown T."/>
            <person name="Elewa A."/>
            <person name="Iarovenko S."/>
            <person name="Subramanian E."/>
            <person name="Araus A.J."/>
            <person name="Petzold A."/>
            <person name="Susuki M."/>
            <person name="Suzuki K.-i.T."/>
            <person name="Hayashi T."/>
            <person name="Toyoda A."/>
            <person name="Oliveira C."/>
            <person name="Osipova E."/>
            <person name="Leigh N.D."/>
            <person name="Simon A."/>
            <person name="Yun M.H."/>
        </authorList>
    </citation>
    <scope>NUCLEOTIDE SEQUENCE</scope>
    <source>
        <strain evidence="2">20211129_DDA</strain>
        <tissue evidence="2">Liver</tissue>
    </source>
</reference>
<dbReference type="Proteomes" id="UP001066276">
    <property type="component" value="Chromosome 1_2"/>
</dbReference>
<feature type="region of interest" description="Disordered" evidence="1">
    <location>
        <begin position="76"/>
        <end position="104"/>
    </location>
</feature>
<dbReference type="AlphaFoldDB" id="A0AAV7W3C1"/>
<gene>
    <name evidence="2" type="ORF">NDU88_002763</name>
</gene>
<evidence type="ECO:0000313" key="2">
    <source>
        <dbReference type="EMBL" id="KAJ1207372.1"/>
    </source>
</evidence>
<name>A0AAV7W3C1_PLEWA</name>
<organism evidence="2 3">
    <name type="scientific">Pleurodeles waltl</name>
    <name type="common">Iberian ribbed newt</name>
    <dbReference type="NCBI Taxonomy" id="8319"/>
    <lineage>
        <taxon>Eukaryota</taxon>
        <taxon>Metazoa</taxon>
        <taxon>Chordata</taxon>
        <taxon>Craniata</taxon>
        <taxon>Vertebrata</taxon>
        <taxon>Euteleostomi</taxon>
        <taxon>Amphibia</taxon>
        <taxon>Batrachia</taxon>
        <taxon>Caudata</taxon>
        <taxon>Salamandroidea</taxon>
        <taxon>Salamandridae</taxon>
        <taxon>Pleurodelinae</taxon>
        <taxon>Pleurodeles</taxon>
    </lineage>
</organism>
<protein>
    <submittedName>
        <fullName evidence="2">Uncharacterized protein</fullName>
    </submittedName>
</protein>